<keyword evidence="1" id="KW-0808">Transferase</keyword>
<organism evidence="1 2">
    <name type="scientific">Bifidobacterium breve</name>
    <dbReference type="NCBI Taxonomy" id="1685"/>
    <lineage>
        <taxon>Bacteria</taxon>
        <taxon>Bacillati</taxon>
        <taxon>Actinomycetota</taxon>
        <taxon>Actinomycetes</taxon>
        <taxon>Bifidobacteriales</taxon>
        <taxon>Bifidobacteriaceae</taxon>
        <taxon>Bifidobacterium</taxon>
    </lineage>
</organism>
<dbReference type="AlphaFoldDB" id="A0A2K9BIS6"/>
<dbReference type="REBASE" id="187826">
    <property type="entry name" value="M.Bbr4321ORF1398P"/>
</dbReference>
<dbReference type="RefSeq" id="WP_106641628.1">
    <property type="nucleotide sequence ID" value="NZ_CP021558.1"/>
</dbReference>
<dbReference type="GO" id="GO:0032259">
    <property type="term" value="P:methylation"/>
    <property type="evidence" value="ECO:0007669"/>
    <property type="project" value="UniProtKB-KW"/>
</dbReference>
<accession>A0A2K9BIS6</accession>
<dbReference type="GO" id="GO:0009307">
    <property type="term" value="P:DNA restriction-modification system"/>
    <property type="evidence" value="ECO:0007669"/>
    <property type="project" value="InterPro"/>
</dbReference>
<dbReference type="InterPro" id="IPR008593">
    <property type="entry name" value="Dam_MeTrfase"/>
</dbReference>
<dbReference type="NCBIfam" id="TIGR01712">
    <property type="entry name" value="phage_N6A_met"/>
    <property type="match status" value="1"/>
</dbReference>
<name>A0A2K9BIS6_BIFBR</name>
<gene>
    <name evidence="1" type="ORF">BB215W447A_1561</name>
</gene>
<evidence type="ECO:0000313" key="1">
    <source>
        <dbReference type="EMBL" id="AUE03569.1"/>
    </source>
</evidence>
<dbReference type="GO" id="GO:0003677">
    <property type="term" value="F:DNA binding"/>
    <property type="evidence" value="ECO:0007669"/>
    <property type="project" value="InterPro"/>
</dbReference>
<protein>
    <submittedName>
        <fullName evidence="1">Phage N-6-adenine-methyltransferase</fullName>
    </submittedName>
</protein>
<dbReference type="EMBL" id="CP021558">
    <property type="protein sequence ID" value="AUE03569.1"/>
    <property type="molecule type" value="Genomic_DNA"/>
</dbReference>
<evidence type="ECO:0000313" key="2">
    <source>
        <dbReference type="Proteomes" id="UP000232491"/>
    </source>
</evidence>
<dbReference type="GO" id="GO:0009007">
    <property type="term" value="F:site-specific DNA-methyltransferase (adenine-specific) activity"/>
    <property type="evidence" value="ECO:0007669"/>
    <property type="project" value="InterPro"/>
</dbReference>
<keyword evidence="1" id="KW-0489">Methyltransferase</keyword>
<proteinExistence type="predicted"/>
<reference evidence="1 2" key="1">
    <citation type="submission" date="2017-05" db="EMBL/GenBank/DDBJ databases">
        <title>Comparative genomics and methylome analysis of the gut commensal Bifidobacterium breve.</title>
        <authorList>
            <person name="Bottacini F."/>
            <person name="Morrissey R."/>
            <person name="Roberts R.J."/>
            <person name="James K."/>
            <person name="van Breen J."/>
            <person name="Egan M."/>
            <person name="Lambert J."/>
            <person name="van Limpt K."/>
            <person name="Stanton C."/>
            <person name="Knol J."/>
            <person name="O' Connell Motherway M."/>
            <person name="van Sinderen D."/>
        </authorList>
    </citation>
    <scope>NUCLEOTIDE SEQUENCE [LARGE SCALE GENOMIC DNA]</scope>
    <source>
        <strain evidence="1 2">215W447a</strain>
    </source>
</reference>
<dbReference type="Pfam" id="PF05869">
    <property type="entry name" value="Dam"/>
    <property type="match status" value="1"/>
</dbReference>
<sequence>MSDFTGAGGAAYMSNRMNWETPQELFDQLDAEFHFTLDAASSATNHKCQKYYTAEDSAFDHEWGGETVFCNPPYGKAIAQWVRKCSMEASRKGTLVVMLLPARTDTRWFQQFILNRAEVRFLKGRLRFETNGMPGGPAPFPSMIVVMRTGER</sequence>
<dbReference type="Proteomes" id="UP000232491">
    <property type="component" value="Chromosome"/>
</dbReference>
<dbReference type="REBASE" id="187558">
    <property type="entry name" value="M.Bbr215ORF1561P"/>
</dbReference>